<keyword evidence="1" id="KW-0812">Transmembrane</keyword>
<evidence type="ECO:0000313" key="2">
    <source>
        <dbReference type="EnsemblMetazoa" id="tetur17g04040.1"/>
    </source>
</evidence>
<keyword evidence="1" id="KW-1133">Transmembrane helix</keyword>
<dbReference type="OMA" id="IFREWIL"/>
<dbReference type="RefSeq" id="XP_025017453.1">
    <property type="nucleotide sequence ID" value="XM_025161685.1"/>
</dbReference>
<protein>
    <recommendedName>
        <fullName evidence="4">Gustatory receptor</fullName>
    </recommendedName>
</protein>
<feature type="transmembrane region" description="Helical" evidence="1">
    <location>
        <begin position="78"/>
        <end position="97"/>
    </location>
</feature>
<dbReference type="OrthoDB" id="10634654at2759"/>
<dbReference type="KEGG" id="tut:112539285"/>
<accession>A0A158P589</accession>
<reference evidence="2" key="2">
    <citation type="submission" date="2016-04" db="UniProtKB">
        <authorList>
            <consortium name="EnsemblMetazoa"/>
        </authorList>
    </citation>
    <scope>IDENTIFICATION</scope>
</reference>
<sequence length="438" mass="50417">MATKVLTTLNKQKKYILEKFSSYSFTIFNSNEFDLTVCKLLKRTERLTFVFQLDFNGRSQSSSAVNTLGYRRYKWMDWFITVNCLMNVIRFAVLSFSSSDSVAIYLGDPLFRVKDRQALLMWGAMAIAMMFIFREWILNLNAKGSFEILSAWKVCFNGFNSADLQMNDLDAKRFRFTIFLFSIFSHNVMLFMPFFALFIFFIPLLSNPWTYKIPKLAFFGFGLSVSSIFVFALLLNTVMGFFWYIVCSIYFYLFRLYDLLNSAEDLNHQLVDEKQLGSFCVSIIRHLNEVEAVSYKFRYLLLYYLSIFAAAGDFDLFIGMIVKVYNDFFANLFAILGFLILVALGTFGLIFGNFISQLNKLTVKLHQLSTRSRLTLGSANKLLEIMDRTAGPYNGIKIGDFATLEKSFAISFILENISILMLFICNIGPSLESSKSSI</sequence>
<keyword evidence="3" id="KW-1185">Reference proteome</keyword>
<dbReference type="EnsemblMetazoa" id="tetur17g04040.1">
    <property type="protein sequence ID" value="tetur17g04040.1"/>
    <property type="gene ID" value="tetur17g04040"/>
</dbReference>
<evidence type="ECO:0008006" key="4">
    <source>
        <dbReference type="Google" id="ProtNLM"/>
    </source>
</evidence>
<feature type="transmembrane region" description="Helical" evidence="1">
    <location>
        <begin position="328"/>
        <end position="355"/>
    </location>
</feature>
<feature type="transmembrane region" description="Helical" evidence="1">
    <location>
        <begin position="176"/>
        <end position="204"/>
    </location>
</feature>
<evidence type="ECO:0000256" key="1">
    <source>
        <dbReference type="SAM" id="Phobius"/>
    </source>
</evidence>
<organism evidence="2 3">
    <name type="scientific">Tetranychus urticae</name>
    <name type="common">Two-spotted spider mite</name>
    <dbReference type="NCBI Taxonomy" id="32264"/>
    <lineage>
        <taxon>Eukaryota</taxon>
        <taxon>Metazoa</taxon>
        <taxon>Ecdysozoa</taxon>
        <taxon>Arthropoda</taxon>
        <taxon>Chelicerata</taxon>
        <taxon>Arachnida</taxon>
        <taxon>Acari</taxon>
        <taxon>Acariformes</taxon>
        <taxon>Trombidiformes</taxon>
        <taxon>Prostigmata</taxon>
        <taxon>Eleutherengona</taxon>
        <taxon>Raphignathae</taxon>
        <taxon>Tetranychoidea</taxon>
        <taxon>Tetranychidae</taxon>
        <taxon>Tetranychus</taxon>
    </lineage>
</organism>
<dbReference type="Proteomes" id="UP000015104">
    <property type="component" value="Unassembled WGS sequence"/>
</dbReference>
<proteinExistence type="predicted"/>
<feature type="transmembrane region" description="Helical" evidence="1">
    <location>
        <begin position="301"/>
        <end position="322"/>
    </location>
</feature>
<dbReference type="AlphaFoldDB" id="A0A158P589"/>
<feature type="transmembrane region" description="Helical" evidence="1">
    <location>
        <begin position="118"/>
        <end position="137"/>
    </location>
</feature>
<evidence type="ECO:0000313" key="3">
    <source>
        <dbReference type="Proteomes" id="UP000015104"/>
    </source>
</evidence>
<dbReference type="EMBL" id="CAEY01000313">
    <property type="status" value="NOT_ANNOTATED_CDS"/>
    <property type="molecule type" value="Genomic_DNA"/>
</dbReference>
<feature type="transmembrane region" description="Helical" evidence="1">
    <location>
        <begin position="407"/>
        <end position="429"/>
    </location>
</feature>
<keyword evidence="1" id="KW-0472">Membrane</keyword>
<dbReference type="GeneID" id="112539285"/>
<name>A0A158P589_TETUR</name>
<reference evidence="3" key="1">
    <citation type="submission" date="2011-08" db="EMBL/GenBank/DDBJ databases">
        <authorList>
            <person name="Rombauts S."/>
        </authorList>
    </citation>
    <scope>NUCLEOTIDE SEQUENCE</scope>
    <source>
        <strain evidence="3">London</strain>
    </source>
</reference>